<dbReference type="AlphaFoldDB" id="A0A2M7BVD9"/>
<comment type="caution">
    <text evidence="1">The sequence shown here is derived from an EMBL/GenBank/DDBJ whole genome shotgun (WGS) entry which is preliminary data.</text>
</comment>
<dbReference type="Proteomes" id="UP000229894">
    <property type="component" value="Unassembled WGS sequence"/>
</dbReference>
<proteinExistence type="predicted"/>
<evidence type="ECO:0000313" key="1">
    <source>
        <dbReference type="EMBL" id="PIV10495.1"/>
    </source>
</evidence>
<reference evidence="2" key="1">
    <citation type="submission" date="2017-09" db="EMBL/GenBank/DDBJ databases">
        <title>Depth-based differentiation of microbial function through sediment-hosted aquifers and enrichment of novel symbionts in the deep terrestrial subsurface.</title>
        <authorList>
            <person name="Probst A.J."/>
            <person name="Ladd B."/>
            <person name="Jarett J.K."/>
            <person name="Geller-Mcgrath D.E."/>
            <person name="Sieber C.M.K."/>
            <person name="Emerson J.B."/>
            <person name="Anantharaman K."/>
            <person name="Thomas B.C."/>
            <person name="Malmstrom R."/>
            <person name="Stieglmeier M."/>
            <person name="Klingl A."/>
            <person name="Woyke T."/>
            <person name="Ryan C.M."/>
            <person name="Banfield J.F."/>
        </authorList>
    </citation>
    <scope>NUCLEOTIDE SEQUENCE [LARGE SCALE GENOMIC DNA]</scope>
</reference>
<evidence type="ECO:0000313" key="2">
    <source>
        <dbReference type="Proteomes" id="UP000229894"/>
    </source>
</evidence>
<accession>A0A2M7BVD9</accession>
<sequence length="64" mass="7371">MTKAQLGQFFTTNSDYILQGLEDFVKNKEITDPFAGNQDLFNWAKKNKCKKITGFDYDKNCANL</sequence>
<dbReference type="EMBL" id="PEUX01000003">
    <property type="protein sequence ID" value="PIV10495.1"/>
    <property type="molecule type" value="Genomic_DNA"/>
</dbReference>
<organism evidence="1 2">
    <name type="scientific">Candidatus Portnoybacteria bacterium CG03_land_8_20_14_0_80_41_10</name>
    <dbReference type="NCBI Taxonomy" id="1974808"/>
    <lineage>
        <taxon>Bacteria</taxon>
        <taxon>Candidatus Portnoyibacteriota</taxon>
    </lineage>
</organism>
<name>A0A2M7BVD9_9BACT</name>
<gene>
    <name evidence="1" type="ORF">COS49_00225</name>
</gene>
<protein>
    <submittedName>
        <fullName evidence="1">Uncharacterized protein</fullName>
    </submittedName>
</protein>